<dbReference type="InterPro" id="IPR030395">
    <property type="entry name" value="GP_PDE_dom"/>
</dbReference>
<accession>A0A5C5Z9Z3</accession>
<keyword evidence="4" id="KW-1185">Reference proteome</keyword>
<evidence type="ECO:0000313" key="3">
    <source>
        <dbReference type="EMBL" id="TWT84142.1"/>
    </source>
</evidence>
<feature type="domain" description="GP-PDE" evidence="2">
    <location>
        <begin position="30"/>
        <end position="276"/>
    </location>
</feature>
<name>A0A5C5Z9Z3_9BACT</name>
<dbReference type="PANTHER" id="PTHR46211:SF1">
    <property type="entry name" value="GLYCEROPHOSPHODIESTER PHOSPHODIESTERASE, CYTOPLASMIC"/>
    <property type="match status" value="1"/>
</dbReference>
<sequence length="277" mass="29999" precursor="true">MGISTNSTCLFLVVIGAMSLAGLPSNTAAQMIVAHRGASNDAPENTLAAFELAWQQNADGIEGDFYLTADSEIVCIHDDSTKRTAKVELNVESSTLAELRSLEVGRWKSPKFDGEKIPTFAEVLATVPQGRTFVIELKSDHKIVEPLVAALARLDHANIKLLVISFDEQTVTDCKKRLPNVEAHWLTSFKRKAPGLPYHPSADEIAAVVRRCGADGVGMKSMPKLIDQAFVSRLHAGGCPAFHVWTVDLPTDAKHFQSLGAMGITTNVPKEIRAAID</sequence>
<dbReference type="EMBL" id="SJPJ01000001">
    <property type="protein sequence ID" value="TWT84142.1"/>
    <property type="molecule type" value="Genomic_DNA"/>
</dbReference>
<feature type="signal peptide" evidence="1">
    <location>
        <begin position="1"/>
        <end position="28"/>
    </location>
</feature>
<dbReference type="InterPro" id="IPR017946">
    <property type="entry name" value="PLC-like_Pdiesterase_TIM-brl"/>
</dbReference>
<dbReference type="PANTHER" id="PTHR46211">
    <property type="entry name" value="GLYCEROPHOSPHORYL DIESTER PHOSPHODIESTERASE"/>
    <property type="match status" value="1"/>
</dbReference>
<dbReference type="CDD" id="cd08582">
    <property type="entry name" value="GDPD_like_2"/>
    <property type="match status" value="1"/>
</dbReference>
<evidence type="ECO:0000313" key="4">
    <source>
        <dbReference type="Proteomes" id="UP000315010"/>
    </source>
</evidence>
<feature type="chain" id="PRO_5023074012" evidence="1">
    <location>
        <begin position="29"/>
        <end position="277"/>
    </location>
</feature>
<dbReference type="PROSITE" id="PS51704">
    <property type="entry name" value="GP_PDE"/>
    <property type="match status" value="1"/>
</dbReference>
<evidence type="ECO:0000256" key="1">
    <source>
        <dbReference type="SAM" id="SignalP"/>
    </source>
</evidence>
<protein>
    <submittedName>
        <fullName evidence="3">Putative glycerophosphoryl diester phosphodiesterase 1</fullName>
        <ecNumber evidence="3">3.1.4.46</ecNumber>
    </submittedName>
</protein>
<comment type="caution">
    <text evidence="3">The sequence shown here is derived from an EMBL/GenBank/DDBJ whole genome shotgun (WGS) entry which is preliminary data.</text>
</comment>
<dbReference type="AlphaFoldDB" id="A0A5C5Z9Z3"/>
<dbReference type="EC" id="3.1.4.46" evidence="3"/>
<dbReference type="Gene3D" id="3.20.20.190">
    <property type="entry name" value="Phosphatidylinositol (PI) phosphodiesterase"/>
    <property type="match status" value="1"/>
</dbReference>
<dbReference type="GO" id="GO:0006629">
    <property type="term" value="P:lipid metabolic process"/>
    <property type="evidence" value="ECO:0007669"/>
    <property type="project" value="InterPro"/>
</dbReference>
<dbReference type="GO" id="GO:0008889">
    <property type="term" value="F:glycerophosphodiester phosphodiesterase activity"/>
    <property type="evidence" value="ECO:0007669"/>
    <property type="project" value="UniProtKB-EC"/>
</dbReference>
<keyword evidence="3" id="KW-0378">Hydrolase</keyword>
<keyword evidence="1" id="KW-0732">Signal</keyword>
<dbReference type="Pfam" id="PF03009">
    <property type="entry name" value="GDPD"/>
    <property type="match status" value="1"/>
</dbReference>
<reference evidence="3 4" key="1">
    <citation type="submission" date="2019-02" db="EMBL/GenBank/DDBJ databases">
        <title>Deep-cultivation of Planctomycetes and their phenomic and genomic characterization uncovers novel biology.</title>
        <authorList>
            <person name="Wiegand S."/>
            <person name="Jogler M."/>
            <person name="Boedeker C."/>
            <person name="Pinto D."/>
            <person name="Vollmers J."/>
            <person name="Rivas-Marin E."/>
            <person name="Kohn T."/>
            <person name="Peeters S.H."/>
            <person name="Heuer A."/>
            <person name="Rast P."/>
            <person name="Oberbeckmann S."/>
            <person name="Bunk B."/>
            <person name="Jeske O."/>
            <person name="Meyerdierks A."/>
            <person name="Storesund J.E."/>
            <person name="Kallscheuer N."/>
            <person name="Luecker S."/>
            <person name="Lage O.M."/>
            <person name="Pohl T."/>
            <person name="Merkel B.J."/>
            <person name="Hornburger P."/>
            <person name="Mueller R.-W."/>
            <person name="Bruemmer F."/>
            <person name="Labrenz M."/>
            <person name="Spormann A.M."/>
            <person name="Op Den Camp H."/>
            <person name="Overmann J."/>
            <person name="Amann R."/>
            <person name="Jetten M.S.M."/>
            <person name="Mascher T."/>
            <person name="Medema M.H."/>
            <person name="Devos D.P."/>
            <person name="Kaster A.-K."/>
            <person name="Ovreas L."/>
            <person name="Rohde M."/>
            <person name="Galperin M.Y."/>
            <person name="Jogler C."/>
        </authorList>
    </citation>
    <scope>NUCLEOTIDE SEQUENCE [LARGE SCALE GENOMIC DNA]</scope>
    <source>
        <strain evidence="3 4">CA13</strain>
    </source>
</reference>
<evidence type="ECO:0000259" key="2">
    <source>
        <dbReference type="PROSITE" id="PS51704"/>
    </source>
</evidence>
<dbReference type="SUPFAM" id="SSF51695">
    <property type="entry name" value="PLC-like phosphodiesterases"/>
    <property type="match status" value="1"/>
</dbReference>
<dbReference type="Proteomes" id="UP000315010">
    <property type="component" value="Unassembled WGS sequence"/>
</dbReference>
<gene>
    <name evidence="3" type="primary">glpQ1_2</name>
    <name evidence="3" type="ORF">CA13_56180</name>
</gene>
<proteinExistence type="predicted"/>
<dbReference type="RefSeq" id="WP_419194842.1">
    <property type="nucleotide sequence ID" value="NZ_SJPJ01000001.1"/>
</dbReference>
<organism evidence="3 4">
    <name type="scientific">Novipirellula herctigrandis</name>
    <dbReference type="NCBI Taxonomy" id="2527986"/>
    <lineage>
        <taxon>Bacteria</taxon>
        <taxon>Pseudomonadati</taxon>
        <taxon>Planctomycetota</taxon>
        <taxon>Planctomycetia</taxon>
        <taxon>Pirellulales</taxon>
        <taxon>Pirellulaceae</taxon>
        <taxon>Novipirellula</taxon>
    </lineage>
</organism>